<feature type="transmembrane region" description="Helical" evidence="8">
    <location>
        <begin position="76"/>
        <end position="96"/>
    </location>
</feature>
<evidence type="ECO:0000256" key="6">
    <source>
        <dbReference type="ARBA" id="ARBA00023136"/>
    </source>
</evidence>
<accession>A0ABX1RK69</accession>
<reference evidence="9 10" key="1">
    <citation type="submission" date="2020-04" db="EMBL/GenBank/DDBJ databases">
        <authorList>
            <person name="Klaysubun C."/>
            <person name="Duangmal K."/>
            <person name="Lipun K."/>
        </authorList>
    </citation>
    <scope>NUCLEOTIDE SEQUENCE [LARGE SCALE GENOMIC DNA]</scope>
    <source>
        <strain evidence="9 10">JCM 11839</strain>
    </source>
</reference>
<dbReference type="RefSeq" id="WP_169398448.1">
    <property type="nucleotide sequence ID" value="NZ_BAAAJH010000005.1"/>
</dbReference>
<feature type="region of interest" description="Disordered" evidence="7">
    <location>
        <begin position="416"/>
        <end position="466"/>
    </location>
</feature>
<evidence type="ECO:0000256" key="4">
    <source>
        <dbReference type="ARBA" id="ARBA00022692"/>
    </source>
</evidence>
<keyword evidence="5 8" id="KW-1133">Transmembrane helix</keyword>
<dbReference type="Pfam" id="PF05977">
    <property type="entry name" value="MFS_3"/>
    <property type="match status" value="1"/>
</dbReference>
<feature type="compositionally biased region" description="Basic residues" evidence="7">
    <location>
        <begin position="457"/>
        <end position="466"/>
    </location>
</feature>
<dbReference type="Gene3D" id="1.20.1250.20">
    <property type="entry name" value="MFS general substrate transporter like domains"/>
    <property type="match status" value="1"/>
</dbReference>
<evidence type="ECO:0000256" key="8">
    <source>
        <dbReference type="SAM" id="Phobius"/>
    </source>
</evidence>
<comment type="subcellular location">
    <subcellularLocation>
        <location evidence="1">Cell membrane</location>
        <topology evidence="1">Multi-pass membrane protein</topology>
    </subcellularLocation>
</comment>
<name>A0ABX1RK69_9PSEU</name>
<gene>
    <name evidence="9" type="ORF">HF577_25295</name>
</gene>
<protein>
    <submittedName>
        <fullName evidence="9">MFS transporter</fullName>
    </submittedName>
</protein>
<dbReference type="CDD" id="cd06173">
    <property type="entry name" value="MFS_MefA_like"/>
    <property type="match status" value="1"/>
</dbReference>
<feature type="transmembrane region" description="Helical" evidence="8">
    <location>
        <begin position="299"/>
        <end position="319"/>
    </location>
</feature>
<evidence type="ECO:0000313" key="10">
    <source>
        <dbReference type="Proteomes" id="UP001296706"/>
    </source>
</evidence>
<feature type="transmembrane region" description="Helical" evidence="8">
    <location>
        <begin position="103"/>
        <end position="119"/>
    </location>
</feature>
<evidence type="ECO:0000256" key="2">
    <source>
        <dbReference type="ARBA" id="ARBA00022448"/>
    </source>
</evidence>
<evidence type="ECO:0000256" key="3">
    <source>
        <dbReference type="ARBA" id="ARBA00022475"/>
    </source>
</evidence>
<feature type="transmembrane region" description="Helical" evidence="8">
    <location>
        <begin position="325"/>
        <end position="350"/>
    </location>
</feature>
<feature type="transmembrane region" description="Helical" evidence="8">
    <location>
        <begin position="272"/>
        <end position="292"/>
    </location>
</feature>
<feature type="transmembrane region" description="Helical" evidence="8">
    <location>
        <begin position="237"/>
        <end position="260"/>
    </location>
</feature>
<dbReference type="InterPro" id="IPR010290">
    <property type="entry name" value="TM_effector"/>
</dbReference>
<dbReference type="PANTHER" id="PTHR23513:SF6">
    <property type="entry name" value="MAJOR FACILITATOR SUPERFAMILY ASSOCIATED DOMAIN-CONTAINING PROTEIN"/>
    <property type="match status" value="1"/>
</dbReference>
<evidence type="ECO:0000256" key="5">
    <source>
        <dbReference type="ARBA" id="ARBA00022989"/>
    </source>
</evidence>
<dbReference type="InterPro" id="IPR036259">
    <property type="entry name" value="MFS_trans_sf"/>
</dbReference>
<evidence type="ECO:0000313" key="9">
    <source>
        <dbReference type="EMBL" id="NMH80392.1"/>
    </source>
</evidence>
<dbReference type="Proteomes" id="UP001296706">
    <property type="component" value="Unassembled WGS sequence"/>
</dbReference>
<proteinExistence type="predicted"/>
<keyword evidence="3" id="KW-1003">Cell membrane</keyword>
<evidence type="ECO:0000256" key="7">
    <source>
        <dbReference type="SAM" id="MobiDB-lite"/>
    </source>
</evidence>
<keyword evidence="6 8" id="KW-0472">Membrane</keyword>
<sequence>MSNLLGVVRRPGVARLGGGGLVSEIGDWMMFIALPLFVLQLTGSPLVTATVFALQLVPSVLVGPLAGVLVDRLDPWSLMAGVAAGQAVALLGLLAVDTDAQLWLLYLIVGVQAVLSTVIEPCRAVTAAALVPVEDLATVNQVMGVLSNSARLIGGPLGGLALGLTGIEGVLVAVVALYLLTAATFVIGTRSLRRPGGLHVDDHATASPAEGSSVSRLGKDWREGMRVVATTAVLRRVMAVAACTGIAQGAFIVLFVLFVVRDLHGSETDVGILRGVQAIGAVAGGLLLGVLIRRWSPARLASVALAAFGALSLVVWNAPALTTELGVYIALFIAAGVPGMAAMTGLLTLLQTHTDPGSRGRVLSTFFAVFSGVQAAGMLLAGLVGTGAGLTVALQVQACLYLLAAALSLRITTTPPATPAGQRAGRPVLADRVSSSQRQGALRGAGPLCEDAAASTRRARRKRGRT</sequence>
<evidence type="ECO:0000256" key="1">
    <source>
        <dbReference type="ARBA" id="ARBA00004651"/>
    </source>
</evidence>
<dbReference type="SUPFAM" id="SSF103473">
    <property type="entry name" value="MFS general substrate transporter"/>
    <property type="match status" value="1"/>
</dbReference>
<keyword evidence="10" id="KW-1185">Reference proteome</keyword>
<organism evidence="9 10">
    <name type="scientific">Pseudonocardia xinjiangensis</name>
    <dbReference type="NCBI Taxonomy" id="75289"/>
    <lineage>
        <taxon>Bacteria</taxon>
        <taxon>Bacillati</taxon>
        <taxon>Actinomycetota</taxon>
        <taxon>Actinomycetes</taxon>
        <taxon>Pseudonocardiales</taxon>
        <taxon>Pseudonocardiaceae</taxon>
        <taxon>Pseudonocardia</taxon>
    </lineage>
</organism>
<feature type="transmembrane region" description="Helical" evidence="8">
    <location>
        <begin position="390"/>
        <end position="409"/>
    </location>
</feature>
<feature type="transmembrane region" description="Helical" evidence="8">
    <location>
        <begin position="160"/>
        <end position="187"/>
    </location>
</feature>
<feature type="transmembrane region" description="Helical" evidence="8">
    <location>
        <begin position="362"/>
        <end position="384"/>
    </location>
</feature>
<dbReference type="PANTHER" id="PTHR23513">
    <property type="entry name" value="INTEGRAL MEMBRANE EFFLUX PROTEIN-RELATED"/>
    <property type="match status" value="1"/>
</dbReference>
<keyword evidence="2" id="KW-0813">Transport</keyword>
<keyword evidence="4 8" id="KW-0812">Transmembrane</keyword>
<dbReference type="EMBL" id="JAAXKY010000100">
    <property type="protein sequence ID" value="NMH80392.1"/>
    <property type="molecule type" value="Genomic_DNA"/>
</dbReference>
<comment type="caution">
    <text evidence="9">The sequence shown here is derived from an EMBL/GenBank/DDBJ whole genome shotgun (WGS) entry which is preliminary data.</text>
</comment>